<keyword evidence="4" id="KW-1185">Reference proteome</keyword>
<sequence length="121" mass="14159">MPMDIPIIREGDHSEPLPAPAAPKKKPGARSKALKQKQQNISDYKIICGPKGKGKEFSKDLQEIEYEFFGTMDPYLRPMRFTNFKKYKLIQMNFIRSMMLEKGWHVRRKINGACPQWVKRC</sequence>
<dbReference type="AlphaFoldDB" id="A0A9P1CXU4"/>
<feature type="compositionally biased region" description="Basic residues" evidence="1">
    <location>
        <begin position="23"/>
        <end position="35"/>
    </location>
</feature>
<evidence type="ECO:0000256" key="1">
    <source>
        <dbReference type="SAM" id="MobiDB-lite"/>
    </source>
</evidence>
<organism evidence="2">
    <name type="scientific">Cladocopium goreaui</name>
    <dbReference type="NCBI Taxonomy" id="2562237"/>
    <lineage>
        <taxon>Eukaryota</taxon>
        <taxon>Sar</taxon>
        <taxon>Alveolata</taxon>
        <taxon>Dinophyceae</taxon>
        <taxon>Suessiales</taxon>
        <taxon>Symbiodiniaceae</taxon>
        <taxon>Cladocopium</taxon>
    </lineage>
</organism>
<evidence type="ECO:0000313" key="3">
    <source>
        <dbReference type="EMBL" id="CAL4786354.1"/>
    </source>
</evidence>
<dbReference type="Proteomes" id="UP001152797">
    <property type="component" value="Unassembled WGS sequence"/>
</dbReference>
<reference evidence="2" key="1">
    <citation type="submission" date="2022-10" db="EMBL/GenBank/DDBJ databases">
        <authorList>
            <person name="Chen Y."/>
            <person name="Dougan E. K."/>
            <person name="Chan C."/>
            <person name="Rhodes N."/>
            <person name="Thang M."/>
        </authorList>
    </citation>
    <scope>NUCLEOTIDE SEQUENCE</scope>
</reference>
<dbReference type="EMBL" id="CAMXCT030002573">
    <property type="protein sequence ID" value="CAL4786354.1"/>
    <property type="molecule type" value="Genomic_DNA"/>
</dbReference>
<dbReference type="EMBL" id="CAMXCT020002573">
    <property type="protein sequence ID" value="CAL1152417.1"/>
    <property type="molecule type" value="Genomic_DNA"/>
</dbReference>
<dbReference type="EMBL" id="CAMXCT010002573">
    <property type="protein sequence ID" value="CAI3999042.1"/>
    <property type="molecule type" value="Genomic_DNA"/>
</dbReference>
<protein>
    <submittedName>
        <fullName evidence="2">Uncharacterized protein</fullName>
    </submittedName>
</protein>
<accession>A0A9P1CXU4</accession>
<gene>
    <name evidence="2" type="ORF">C1SCF055_LOCUS25292</name>
</gene>
<reference evidence="3 4" key="2">
    <citation type="submission" date="2024-05" db="EMBL/GenBank/DDBJ databases">
        <authorList>
            <person name="Chen Y."/>
            <person name="Shah S."/>
            <person name="Dougan E. K."/>
            <person name="Thang M."/>
            <person name="Chan C."/>
        </authorList>
    </citation>
    <scope>NUCLEOTIDE SEQUENCE [LARGE SCALE GENOMIC DNA]</scope>
</reference>
<feature type="region of interest" description="Disordered" evidence="1">
    <location>
        <begin position="1"/>
        <end position="38"/>
    </location>
</feature>
<evidence type="ECO:0000313" key="2">
    <source>
        <dbReference type="EMBL" id="CAI3999042.1"/>
    </source>
</evidence>
<comment type="caution">
    <text evidence="2">The sequence shown here is derived from an EMBL/GenBank/DDBJ whole genome shotgun (WGS) entry which is preliminary data.</text>
</comment>
<proteinExistence type="predicted"/>
<evidence type="ECO:0000313" key="4">
    <source>
        <dbReference type="Proteomes" id="UP001152797"/>
    </source>
</evidence>
<name>A0A9P1CXU4_9DINO</name>